<feature type="signal peptide" evidence="1">
    <location>
        <begin position="1"/>
        <end position="17"/>
    </location>
</feature>
<dbReference type="Proteomes" id="UP000247498">
    <property type="component" value="Unassembled WGS sequence"/>
</dbReference>
<keyword evidence="3" id="KW-1185">Reference proteome</keyword>
<evidence type="ECO:0000313" key="3">
    <source>
        <dbReference type="Proteomes" id="UP000247498"/>
    </source>
</evidence>
<gene>
    <name evidence="2" type="ORF">Rsub_08652</name>
</gene>
<sequence>MPRHLVLLALLISAAAAEPPPPAASCGAEGAVCGSSLPPGSPCSSDPGYCRPGLYCARCAGNGGCKDARSLCRPLPKGCGTAAVADARSSWDGNSTTGCCPPNAYRPLTANASVFMPPTCGGGLTCQFFTQGPWRNHPDDPYAANLFERERYGACLAVAPDCGAPGKRCCPNPYHTGYEPQPRGWLCWGGLDYSNATYCDSKTDTCTPNASNCGRAGAPCCVSDGGSSTNYRCGSGQFCATGGAPVALCQQCPADWRQRLDKSSWEYAQCAQ</sequence>
<keyword evidence="1" id="KW-0732">Signal</keyword>
<dbReference type="AlphaFoldDB" id="A0A2V0PCQ9"/>
<evidence type="ECO:0000256" key="1">
    <source>
        <dbReference type="SAM" id="SignalP"/>
    </source>
</evidence>
<comment type="caution">
    <text evidence="2">The sequence shown here is derived from an EMBL/GenBank/DDBJ whole genome shotgun (WGS) entry which is preliminary data.</text>
</comment>
<organism evidence="2 3">
    <name type="scientific">Raphidocelis subcapitata</name>
    <dbReference type="NCBI Taxonomy" id="307507"/>
    <lineage>
        <taxon>Eukaryota</taxon>
        <taxon>Viridiplantae</taxon>
        <taxon>Chlorophyta</taxon>
        <taxon>core chlorophytes</taxon>
        <taxon>Chlorophyceae</taxon>
        <taxon>CS clade</taxon>
        <taxon>Sphaeropleales</taxon>
        <taxon>Selenastraceae</taxon>
        <taxon>Raphidocelis</taxon>
    </lineage>
</organism>
<feature type="chain" id="PRO_5016122706" evidence="1">
    <location>
        <begin position="18"/>
        <end position="272"/>
    </location>
</feature>
<proteinExistence type="predicted"/>
<dbReference type="EMBL" id="BDRX01000068">
    <property type="protein sequence ID" value="GBF95670.1"/>
    <property type="molecule type" value="Genomic_DNA"/>
</dbReference>
<evidence type="ECO:0000313" key="2">
    <source>
        <dbReference type="EMBL" id="GBF95670.1"/>
    </source>
</evidence>
<protein>
    <submittedName>
        <fullName evidence="2">Uncharacterized protein</fullName>
    </submittedName>
</protein>
<reference evidence="2 3" key="1">
    <citation type="journal article" date="2018" name="Sci. Rep.">
        <title>Raphidocelis subcapitata (=Pseudokirchneriella subcapitata) provides an insight into genome evolution and environmental adaptations in the Sphaeropleales.</title>
        <authorList>
            <person name="Suzuki S."/>
            <person name="Yamaguchi H."/>
            <person name="Nakajima N."/>
            <person name="Kawachi M."/>
        </authorList>
    </citation>
    <scope>NUCLEOTIDE SEQUENCE [LARGE SCALE GENOMIC DNA]</scope>
    <source>
        <strain evidence="2 3">NIES-35</strain>
    </source>
</reference>
<dbReference type="InParanoid" id="A0A2V0PCQ9"/>
<accession>A0A2V0PCQ9</accession>
<dbReference type="OrthoDB" id="10522834at2759"/>
<name>A0A2V0PCQ9_9CHLO</name>